<reference evidence="2 3" key="1">
    <citation type="journal article" date="2013" name="Genome Announc.">
        <title>Complete Genome Sequence of Glaciecola psychrophila Strain 170T.</title>
        <authorList>
            <person name="Yin J."/>
            <person name="Chen J."/>
            <person name="Liu G."/>
            <person name="Yu Y."/>
            <person name="Song L."/>
            <person name="Wang X."/>
            <person name="Qu X."/>
        </authorList>
    </citation>
    <scope>NUCLEOTIDE SEQUENCE [LARGE SCALE GENOMIC DNA]</scope>
    <source>
        <strain evidence="2 3">170</strain>
    </source>
</reference>
<feature type="domain" description="H repeat-associated protein N-terminal" evidence="1">
    <location>
        <begin position="2"/>
        <end position="36"/>
    </location>
</feature>
<dbReference type="AlphaFoldDB" id="K6ZVD1"/>
<protein>
    <recommendedName>
        <fullName evidence="1">H repeat-associated protein N-terminal domain-containing protein</fullName>
    </recommendedName>
</protein>
<evidence type="ECO:0000313" key="2">
    <source>
        <dbReference type="EMBL" id="AGH45956.1"/>
    </source>
</evidence>
<dbReference type="Proteomes" id="UP000011864">
    <property type="component" value="Chromosome"/>
</dbReference>
<sequence>MKWFEQYLSLEHGIPSYVTFGRVFLLIDPESFQVCLF</sequence>
<dbReference type="HOGENOM" id="CLU_3346946_0_0_6"/>
<organism evidence="2 3">
    <name type="scientific">Paraglaciecola psychrophila 170</name>
    <dbReference type="NCBI Taxonomy" id="1129794"/>
    <lineage>
        <taxon>Bacteria</taxon>
        <taxon>Pseudomonadati</taxon>
        <taxon>Pseudomonadota</taxon>
        <taxon>Gammaproteobacteria</taxon>
        <taxon>Alteromonadales</taxon>
        <taxon>Alteromonadaceae</taxon>
        <taxon>Paraglaciecola</taxon>
    </lineage>
</organism>
<evidence type="ECO:0000259" key="1">
    <source>
        <dbReference type="Pfam" id="PF13808"/>
    </source>
</evidence>
<keyword evidence="3" id="KW-1185">Reference proteome</keyword>
<name>K6ZVD1_9ALTE</name>
<dbReference type="Pfam" id="PF13808">
    <property type="entry name" value="DDE_Tnp_1_assoc"/>
    <property type="match status" value="1"/>
</dbReference>
<dbReference type="EMBL" id="CP003837">
    <property type="protein sequence ID" value="AGH45956.1"/>
    <property type="molecule type" value="Genomic_DNA"/>
</dbReference>
<dbReference type="eggNOG" id="COG5433">
    <property type="taxonomic scope" value="Bacteria"/>
</dbReference>
<dbReference type="PATRIC" id="fig|1129794.4.peg.3836"/>
<dbReference type="RefSeq" id="WP_007642291.1">
    <property type="nucleotide sequence ID" value="NZ_BAES01000080.1"/>
</dbReference>
<evidence type="ECO:0000313" key="3">
    <source>
        <dbReference type="Proteomes" id="UP000011864"/>
    </source>
</evidence>
<gene>
    <name evidence="2" type="ORF">C427_3851</name>
</gene>
<accession>K6ZVD1</accession>
<proteinExistence type="predicted"/>
<dbReference type="KEGG" id="gps:C427_3851"/>
<dbReference type="InterPro" id="IPR032806">
    <property type="entry name" value="YbfD_N"/>
</dbReference>